<comment type="caution">
    <text evidence="1">The sequence shown here is derived from an EMBL/GenBank/DDBJ whole genome shotgun (WGS) entry which is preliminary data.</text>
</comment>
<accession>A0AAV5SW48</accession>
<gene>
    <name evidence="1" type="ORF">PENTCL1PPCAC_6649</name>
</gene>
<reference evidence="1" key="1">
    <citation type="submission" date="2023-10" db="EMBL/GenBank/DDBJ databases">
        <title>Genome assembly of Pristionchus species.</title>
        <authorList>
            <person name="Yoshida K."/>
            <person name="Sommer R.J."/>
        </authorList>
    </citation>
    <scope>NUCLEOTIDE SEQUENCE</scope>
    <source>
        <strain evidence="1">RS0144</strain>
    </source>
</reference>
<name>A0AAV5SW48_9BILA</name>
<evidence type="ECO:0000313" key="1">
    <source>
        <dbReference type="EMBL" id="GMS84474.1"/>
    </source>
</evidence>
<protein>
    <submittedName>
        <fullName evidence="1">Uncharacterized protein</fullName>
    </submittedName>
</protein>
<dbReference type="EMBL" id="BTSX01000002">
    <property type="protein sequence ID" value="GMS84474.1"/>
    <property type="molecule type" value="Genomic_DNA"/>
</dbReference>
<sequence length="180" mass="20408">TQGTSTQFLSYREKLKNLQLVENIVCHIFLCLYDSQKVVFISSEGIGIVVIPSSNLALGTTRMVTGGGTVVMEGGQSRWFLLRRIRSETGIGTREIFHRTEAFPYRSRSLFLLPSQTGSSYLIIECIHFLVLLLDQVHTVPESSEEKGEERYFNLLHLRDNRLEGKKNGEVNVEIRSSLD</sequence>
<keyword evidence="2" id="KW-1185">Reference proteome</keyword>
<dbReference type="Proteomes" id="UP001432027">
    <property type="component" value="Unassembled WGS sequence"/>
</dbReference>
<organism evidence="1 2">
    <name type="scientific">Pristionchus entomophagus</name>
    <dbReference type="NCBI Taxonomy" id="358040"/>
    <lineage>
        <taxon>Eukaryota</taxon>
        <taxon>Metazoa</taxon>
        <taxon>Ecdysozoa</taxon>
        <taxon>Nematoda</taxon>
        <taxon>Chromadorea</taxon>
        <taxon>Rhabditida</taxon>
        <taxon>Rhabditina</taxon>
        <taxon>Diplogasteromorpha</taxon>
        <taxon>Diplogasteroidea</taxon>
        <taxon>Neodiplogasteridae</taxon>
        <taxon>Pristionchus</taxon>
    </lineage>
</organism>
<proteinExistence type="predicted"/>
<feature type="non-terminal residue" evidence="1">
    <location>
        <position position="1"/>
    </location>
</feature>
<evidence type="ECO:0000313" key="2">
    <source>
        <dbReference type="Proteomes" id="UP001432027"/>
    </source>
</evidence>
<dbReference type="AlphaFoldDB" id="A0AAV5SW48"/>